<dbReference type="OrthoDB" id="10320216at2759"/>
<evidence type="ECO:0000313" key="1">
    <source>
        <dbReference type="EnsemblMetazoa" id="AAEL020825-PA"/>
    </source>
</evidence>
<evidence type="ECO:0000313" key="2">
    <source>
        <dbReference type="Proteomes" id="UP000008820"/>
    </source>
</evidence>
<dbReference type="InParanoid" id="A0A6I8U1N5"/>
<gene>
    <name evidence="1" type="primary">110677169</name>
</gene>
<keyword evidence="2" id="KW-1185">Reference proteome</keyword>
<accession>A0A6I8U1N5</accession>
<sequence length="113" mass="13217">MPPALTFYKYFTWSNSTEPFYFNFPNELPYMDHFNMGHYIVVQSLIAPIFFCSALFLAMKSMVYYSLIKYVSLMFKLVIKRIELLDNSVTIGGGSRLEYAVDDVIRAHYLALR</sequence>
<proteinExistence type="predicted"/>
<reference evidence="1" key="2">
    <citation type="submission" date="2020-05" db="UniProtKB">
        <authorList>
            <consortium name="EnsemblMetazoa"/>
        </authorList>
    </citation>
    <scope>IDENTIFICATION</scope>
    <source>
        <strain evidence="1">LVP_AGWG</strain>
    </source>
</reference>
<reference evidence="1 2" key="1">
    <citation type="submission" date="2017-06" db="EMBL/GenBank/DDBJ databases">
        <title>Aedes aegypti genome working group (AGWG) sequencing and assembly.</title>
        <authorList>
            <consortium name="Aedes aegypti Genome Working Group (AGWG)"/>
            <person name="Matthews B.J."/>
        </authorList>
    </citation>
    <scope>NUCLEOTIDE SEQUENCE [LARGE SCALE GENOMIC DNA]</scope>
    <source>
        <strain evidence="1 2">LVP_AGWG</strain>
    </source>
</reference>
<name>A0A6I8U1N5_AEDAE</name>
<dbReference type="AlphaFoldDB" id="A0A6I8U1N5"/>
<protein>
    <submittedName>
        <fullName evidence="1">Uncharacterized protein</fullName>
    </submittedName>
</protein>
<dbReference type="Proteomes" id="UP000008820">
    <property type="component" value="Chromosome 2"/>
</dbReference>
<organism evidence="1 2">
    <name type="scientific">Aedes aegypti</name>
    <name type="common">Yellowfever mosquito</name>
    <name type="synonym">Culex aegypti</name>
    <dbReference type="NCBI Taxonomy" id="7159"/>
    <lineage>
        <taxon>Eukaryota</taxon>
        <taxon>Metazoa</taxon>
        <taxon>Ecdysozoa</taxon>
        <taxon>Arthropoda</taxon>
        <taxon>Hexapoda</taxon>
        <taxon>Insecta</taxon>
        <taxon>Pterygota</taxon>
        <taxon>Neoptera</taxon>
        <taxon>Endopterygota</taxon>
        <taxon>Diptera</taxon>
        <taxon>Nematocera</taxon>
        <taxon>Culicoidea</taxon>
        <taxon>Culicidae</taxon>
        <taxon>Culicinae</taxon>
        <taxon>Aedini</taxon>
        <taxon>Aedes</taxon>
        <taxon>Stegomyia</taxon>
    </lineage>
</organism>
<dbReference type="EnsemblMetazoa" id="AAEL020825-RA">
    <property type="protein sequence ID" value="AAEL020825-PA"/>
    <property type="gene ID" value="AAEL020825"/>
</dbReference>